<sequence>MRGRRTEVLAMNPLAASLLADIPARAPGQRSLIHRAFLDPEAREKYVDWEKVASSMVGTLRLDAGRHPDDPQLAQLVGELSLRSEEFRTWWADHRVTERRGGLKRLNHQLVGRIDVHYEALEVTGAEDQTLFLYPTEKGSDSEARLRTLASWLAENQPGPVNMPISESMS</sequence>
<evidence type="ECO:0000313" key="3">
    <source>
        <dbReference type="Proteomes" id="UP000009877"/>
    </source>
</evidence>
<dbReference type="GO" id="GO:0003677">
    <property type="term" value="F:DNA binding"/>
    <property type="evidence" value="ECO:0007669"/>
    <property type="project" value="UniProtKB-KW"/>
</dbReference>
<dbReference type="Proteomes" id="UP000009877">
    <property type="component" value="Unassembled WGS sequence"/>
</dbReference>
<dbReference type="Gene3D" id="3.30.450.180">
    <property type="match status" value="1"/>
</dbReference>
<keyword evidence="3" id="KW-1185">Reference proteome</keyword>
<dbReference type="Pfam" id="PF17765">
    <property type="entry name" value="MLTR_LBD"/>
    <property type="match status" value="1"/>
</dbReference>
<evidence type="ECO:0000259" key="1">
    <source>
        <dbReference type="Pfam" id="PF17765"/>
    </source>
</evidence>
<dbReference type="PANTHER" id="PTHR35010">
    <property type="entry name" value="BLL4672 PROTEIN-RELATED"/>
    <property type="match status" value="1"/>
</dbReference>
<dbReference type="RefSeq" id="WP_006215339.1">
    <property type="nucleotide sequence ID" value="NZ_ANHZ02000019.1"/>
</dbReference>
<comment type="caution">
    <text evidence="2">The sequence shown here is derived from an EMBL/GenBank/DDBJ whole genome shotgun (WGS) entry which is preliminary data.</text>
</comment>
<accession>M2YBB9</accession>
<keyword evidence="2" id="KW-0238">DNA-binding</keyword>
<protein>
    <submittedName>
        <fullName evidence="2">DNA-binding protein</fullName>
    </submittedName>
</protein>
<feature type="domain" description="MmyB-like transcription regulator ligand binding" evidence="1">
    <location>
        <begin position="3"/>
        <end position="149"/>
    </location>
</feature>
<gene>
    <name evidence="2" type="ORF">C884_00910</name>
</gene>
<dbReference type="EMBL" id="ANHZ02000019">
    <property type="protein sequence ID" value="EME35909.1"/>
    <property type="molecule type" value="Genomic_DNA"/>
</dbReference>
<proteinExistence type="predicted"/>
<dbReference type="AlphaFoldDB" id="M2YBB9"/>
<dbReference type="InterPro" id="IPR041413">
    <property type="entry name" value="MLTR_LBD"/>
</dbReference>
<name>M2YBB9_9MICC</name>
<dbReference type="PANTHER" id="PTHR35010:SF2">
    <property type="entry name" value="BLL4672 PROTEIN"/>
    <property type="match status" value="1"/>
</dbReference>
<evidence type="ECO:0000313" key="2">
    <source>
        <dbReference type="EMBL" id="EME35909.1"/>
    </source>
</evidence>
<reference evidence="2 3" key="1">
    <citation type="journal article" date="2014" name="Genome Announc.">
        <title>Draft Genome Sequence of Kocuria palustris PEL.</title>
        <authorList>
            <person name="Sharma G."/>
            <person name="Khatri I."/>
            <person name="Subramanian S."/>
        </authorList>
    </citation>
    <scope>NUCLEOTIDE SEQUENCE [LARGE SCALE GENOMIC DNA]</scope>
    <source>
        <strain evidence="2 3">PEL</strain>
    </source>
</reference>
<organism evidence="2 3">
    <name type="scientific">Kocuria palustris PEL</name>
    <dbReference type="NCBI Taxonomy" id="1236550"/>
    <lineage>
        <taxon>Bacteria</taxon>
        <taxon>Bacillati</taxon>
        <taxon>Actinomycetota</taxon>
        <taxon>Actinomycetes</taxon>
        <taxon>Micrococcales</taxon>
        <taxon>Micrococcaceae</taxon>
        <taxon>Kocuria</taxon>
    </lineage>
</organism>